<dbReference type="KEGG" id="pchm:VFPPC_18191"/>
<keyword evidence="3" id="KW-1185">Reference proteome</keyword>
<dbReference type="RefSeq" id="XP_022285119.1">
    <property type="nucleotide sequence ID" value="XM_022429842.1"/>
</dbReference>
<protein>
    <submittedName>
        <fullName evidence="2">Uncharacterized protein</fullName>
    </submittedName>
</protein>
<keyword evidence="1" id="KW-0812">Transmembrane</keyword>
<feature type="transmembrane region" description="Helical" evidence="1">
    <location>
        <begin position="44"/>
        <end position="67"/>
    </location>
</feature>
<dbReference type="PANTHER" id="PTHR33112:SF16">
    <property type="entry name" value="HETEROKARYON INCOMPATIBILITY DOMAIN-CONTAINING PROTEIN"/>
    <property type="match status" value="1"/>
</dbReference>
<dbReference type="EMBL" id="LSBJ02000008">
    <property type="protein sequence ID" value="OWT42631.1"/>
    <property type="molecule type" value="Genomic_DNA"/>
</dbReference>
<comment type="caution">
    <text evidence="2">The sequence shown here is derived from an EMBL/GenBank/DDBJ whole genome shotgun (WGS) entry which is preliminary data.</text>
</comment>
<evidence type="ECO:0000256" key="1">
    <source>
        <dbReference type="SAM" id="Phobius"/>
    </source>
</evidence>
<keyword evidence="1" id="KW-0472">Membrane</keyword>
<sequence length="367" mass="40878">MTSTYAPQGPPTWGSPGPQVAVMALPMNYSVIKPPAKQLYPRGWITVPILQLIFAVISAGFTAFLLFTNLRIRVILMICAATATSASGASEGFLHKPHRSGIPVNFKVCQGKLGAGQVFFREHTEIMRSFSEDVEASPLLQRAWVKQERLLSRRTIDFTSRQIYWTCRMARFSEDGQDDNDGGTEANALVHCLAAMDVFKSSDRTLFEELFFRAWADLLEEYSTLQLTYERDRLPGISGIATIGSQVLRGGYFSGIWEANLPDGLLWSATKYPAVFTSENHVPSWSWASVLGGVNAGGHDPKGSMVELRVRVFIKHGRQILHIWGRLHQCNVETDPQPPAPRCRSDRKLKDRTSGISFVQVQPTCSD</sequence>
<organism evidence="2 3">
    <name type="scientific">Pochonia chlamydosporia 170</name>
    <dbReference type="NCBI Taxonomy" id="1380566"/>
    <lineage>
        <taxon>Eukaryota</taxon>
        <taxon>Fungi</taxon>
        <taxon>Dikarya</taxon>
        <taxon>Ascomycota</taxon>
        <taxon>Pezizomycotina</taxon>
        <taxon>Sordariomycetes</taxon>
        <taxon>Hypocreomycetidae</taxon>
        <taxon>Hypocreales</taxon>
        <taxon>Clavicipitaceae</taxon>
        <taxon>Pochonia</taxon>
    </lineage>
</organism>
<gene>
    <name evidence="2" type="ORF">VFPPC_18191</name>
</gene>
<keyword evidence="1" id="KW-1133">Transmembrane helix</keyword>
<name>A0A219APK1_METCM</name>
<evidence type="ECO:0000313" key="2">
    <source>
        <dbReference type="EMBL" id="OWT42631.1"/>
    </source>
</evidence>
<dbReference type="GeneID" id="33937044"/>
<dbReference type="AlphaFoldDB" id="A0A219APK1"/>
<accession>A0A219APK1</accession>
<dbReference type="OrthoDB" id="3789824at2759"/>
<evidence type="ECO:0000313" key="3">
    <source>
        <dbReference type="Proteomes" id="UP000078397"/>
    </source>
</evidence>
<dbReference type="STRING" id="1380566.A0A219APK1"/>
<dbReference type="PANTHER" id="PTHR33112">
    <property type="entry name" value="DOMAIN PROTEIN, PUTATIVE-RELATED"/>
    <property type="match status" value="1"/>
</dbReference>
<proteinExistence type="predicted"/>
<reference evidence="2 3" key="1">
    <citation type="journal article" date="2016" name="PLoS Pathog.">
        <title>Biosynthesis of antibiotic leucinostatins in bio-control fungus Purpureocillium lilacinum and their inhibition on phytophthora revealed by genome mining.</title>
        <authorList>
            <person name="Wang G."/>
            <person name="Liu Z."/>
            <person name="Lin R."/>
            <person name="Li E."/>
            <person name="Mao Z."/>
            <person name="Ling J."/>
            <person name="Yang Y."/>
            <person name="Yin W.B."/>
            <person name="Xie B."/>
        </authorList>
    </citation>
    <scope>NUCLEOTIDE SEQUENCE [LARGE SCALE GENOMIC DNA]</scope>
    <source>
        <strain evidence="2">170</strain>
    </source>
</reference>
<dbReference type="Proteomes" id="UP000078397">
    <property type="component" value="Unassembled WGS sequence"/>
</dbReference>